<proteinExistence type="predicted"/>
<protein>
    <submittedName>
        <fullName evidence="1">DUF3168 domain-containing protein</fullName>
    </submittedName>
</protein>
<dbReference type="InterPro" id="IPR021508">
    <property type="entry name" value="Gp17-like"/>
</dbReference>
<dbReference type="Pfam" id="PF11367">
    <property type="entry name" value="Tail_completion_gp17"/>
    <property type="match status" value="1"/>
</dbReference>
<evidence type="ECO:0000313" key="2">
    <source>
        <dbReference type="Proteomes" id="UP001595557"/>
    </source>
</evidence>
<dbReference type="EMBL" id="JBHRTE010000063">
    <property type="protein sequence ID" value="MFC3169420.1"/>
    <property type="molecule type" value="Genomic_DNA"/>
</dbReference>
<gene>
    <name evidence="1" type="ORF">ACFOD7_15305</name>
</gene>
<sequence>MIPTLALQEAIRAQFLADGTIPLYVEPARIRAASVRPEQLPAIHLSGLRTEILGRASGGQIVAEVRAMAHLWAMQDGSGTAEGIAAAMMMALMDAPQANGFDIDEWERPTLAWTDQPGLDGAAHGAVALRAVIRWRE</sequence>
<keyword evidence="2" id="KW-1185">Reference proteome</keyword>
<comment type="caution">
    <text evidence="1">The sequence shown here is derived from an EMBL/GenBank/DDBJ whole genome shotgun (WGS) entry which is preliminary data.</text>
</comment>
<accession>A0ABV7IFR1</accession>
<organism evidence="1 2">
    <name type="scientific">Paracoccus fontiphilus</name>
    <dbReference type="NCBI Taxonomy" id="1815556"/>
    <lineage>
        <taxon>Bacteria</taxon>
        <taxon>Pseudomonadati</taxon>
        <taxon>Pseudomonadota</taxon>
        <taxon>Alphaproteobacteria</taxon>
        <taxon>Rhodobacterales</taxon>
        <taxon>Paracoccaceae</taxon>
        <taxon>Paracoccus</taxon>
    </lineage>
</organism>
<reference evidence="2" key="1">
    <citation type="journal article" date="2019" name="Int. J. Syst. Evol. Microbiol.">
        <title>The Global Catalogue of Microorganisms (GCM) 10K type strain sequencing project: providing services to taxonomists for standard genome sequencing and annotation.</title>
        <authorList>
            <consortium name="The Broad Institute Genomics Platform"/>
            <consortium name="The Broad Institute Genome Sequencing Center for Infectious Disease"/>
            <person name="Wu L."/>
            <person name="Ma J."/>
        </authorList>
    </citation>
    <scope>NUCLEOTIDE SEQUENCE [LARGE SCALE GENOMIC DNA]</scope>
    <source>
        <strain evidence="2">KCTC 52239</strain>
    </source>
</reference>
<name>A0ABV7IFR1_9RHOB</name>
<dbReference type="Proteomes" id="UP001595557">
    <property type="component" value="Unassembled WGS sequence"/>
</dbReference>
<dbReference type="RefSeq" id="WP_207471330.1">
    <property type="nucleotide sequence ID" value="NZ_JAFNAW010000067.1"/>
</dbReference>
<evidence type="ECO:0000313" key="1">
    <source>
        <dbReference type="EMBL" id="MFC3169420.1"/>
    </source>
</evidence>